<dbReference type="EMBL" id="CP095350">
    <property type="protein sequence ID" value="XAG85651.1"/>
    <property type="molecule type" value="Genomic_DNA"/>
</dbReference>
<gene>
    <name evidence="1" type="ORF">MRM63_06675</name>
</gene>
<sequence length="71" mass="7973">MNIHTIQVSQKYFDLICARKLNTKILHISQSPELGQQIQFTDGFDFSPVYKCNRLEHSGSGCVVGFVLAEA</sequence>
<evidence type="ECO:0000313" key="1">
    <source>
        <dbReference type="EMBL" id="XAG85651.1"/>
    </source>
</evidence>
<protein>
    <submittedName>
        <fullName evidence="1">Uncharacterized protein</fullName>
    </submittedName>
</protein>
<proteinExistence type="predicted"/>
<organism evidence="1">
    <name type="scientific">bacterium 19MO03SA05</name>
    <dbReference type="NCBI Taxonomy" id="2920620"/>
    <lineage>
        <taxon>Bacteria</taxon>
    </lineage>
</organism>
<dbReference type="AlphaFoldDB" id="A0AAU6VGA2"/>
<name>A0AAU6VGA2_UNCXX</name>
<reference evidence="1" key="1">
    <citation type="submission" date="2022-03" db="EMBL/GenBank/DDBJ databases">
        <title>Sea Food Isolates.</title>
        <authorList>
            <person name="Li c."/>
        </authorList>
    </citation>
    <scope>NUCLEOTIDE SEQUENCE</scope>
    <source>
        <strain evidence="1">19MO03SA05</strain>
    </source>
</reference>
<accession>A0AAU6VGA2</accession>